<dbReference type="InterPro" id="IPR036388">
    <property type="entry name" value="WH-like_DNA-bd_sf"/>
</dbReference>
<protein>
    <submittedName>
        <fullName evidence="6">DNA-binding transcriptional LysR family regulator</fullName>
    </submittedName>
</protein>
<dbReference type="InterPro" id="IPR000847">
    <property type="entry name" value="LysR_HTH_N"/>
</dbReference>
<dbReference type="SUPFAM" id="SSF46785">
    <property type="entry name" value="Winged helix' DNA-binding domain"/>
    <property type="match status" value="1"/>
</dbReference>
<dbReference type="OrthoDB" id="8437302at2"/>
<dbReference type="EMBL" id="SNXC01000015">
    <property type="protein sequence ID" value="TDO95824.1"/>
    <property type="molecule type" value="Genomic_DNA"/>
</dbReference>
<dbReference type="InterPro" id="IPR036390">
    <property type="entry name" value="WH_DNA-bd_sf"/>
</dbReference>
<evidence type="ECO:0000256" key="2">
    <source>
        <dbReference type="ARBA" id="ARBA00023015"/>
    </source>
</evidence>
<proteinExistence type="inferred from homology"/>
<organism evidence="6 7">
    <name type="scientific">Marinomonas balearica</name>
    <dbReference type="NCBI Taxonomy" id="491947"/>
    <lineage>
        <taxon>Bacteria</taxon>
        <taxon>Pseudomonadati</taxon>
        <taxon>Pseudomonadota</taxon>
        <taxon>Gammaproteobacteria</taxon>
        <taxon>Oceanospirillales</taxon>
        <taxon>Oceanospirillaceae</taxon>
        <taxon>Marinomonas</taxon>
    </lineage>
</organism>
<feature type="domain" description="HTH lysR-type" evidence="5">
    <location>
        <begin position="1"/>
        <end position="58"/>
    </location>
</feature>
<keyword evidence="4" id="KW-0804">Transcription</keyword>
<dbReference type="GO" id="GO:0003700">
    <property type="term" value="F:DNA-binding transcription factor activity"/>
    <property type="evidence" value="ECO:0007669"/>
    <property type="project" value="InterPro"/>
</dbReference>
<dbReference type="PROSITE" id="PS50931">
    <property type="entry name" value="HTH_LYSR"/>
    <property type="match status" value="1"/>
</dbReference>
<name>A0A4R6M3Q7_9GAMM</name>
<dbReference type="CDD" id="cd05466">
    <property type="entry name" value="PBP2_LTTR_substrate"/>
    <property type="match status" value="1"/>
</dbReference>
<dbReference type="AlphaFoldDB" id="A0A4R6M3Q7"/>
<evidence type="ECO:0000256" key="4">
    <source>
        <dbReference type="ARBA" id="ARBA00023163"/>
    </source>
</evidence>
<keyword evidence="3 6" id="KW-0238">DNA-binding</keyword>
<dbReference type="PANTHER" id="PTHR30126">
    <property type="entry name" value="HTH-TYPE TRANSCRIPTIONAL REGULATOR"/>
    <property type="match status" value="1"/>
</dbReference>
<dbReference type="GO" id="GO:0000976">
    <property type="term" value="F:transcription cis-regulatory region binding"/>
    <property type="evidence" value="ECO:0007669"/>
    <property type="project" value="TreeGrafter"/>
</dbReference>
<dbReference type="Gene3D" id="1.10.10.10">
    <property type="entry name" value="Winged helix-like DNA-binding domain superfamily/Winged helix DNA-binding domain"/>
    <property type="match status" value="1"/>
</dbReference>
<dbReference type="Pfam" id="PF03466">
    <property type="entry name" value="LysR_substrate"/>
    <property type="match status" value="1"/>
</dbReference>
<dbReference type="PRINTS" id="PR00039">
    <property type="entry name" value="HTHLYSR"/>
</dbReference>
<keyword evidence="2" id="KW-0805">Transcription regulation</keyword>
<accession>A0A4R6M3Q7</accession>
<dbReference type="PANTHER" id="PTHR30126:SF25">
    <property type="entry name" value="HTH-TYPE TRANSCRIPTIONAL REGULATOR METR"/>
    <property type="match status" value="1"/>
</dbReference>
<comment type="caution">
    <text evidence="6">The sequence shown here is derived from an EMBL/GenBank/DDBJ whole genome shotgun (WGS) entry which is preliminary data.</text>
</comment>
<dbReference type="SUPFAM" id="SSF53850">
    <property type="entry name" value="Periplasmic binding protein-like II"/>
    <property type="match status" value="1"/>
</dbReference>
<gene>
    <name evidence="6" type="ORF">DFP79_3182</name>
</gene>
<reference evidence="6 7" key="1">
    <citation type="submission" date="2019-03" db="EMBL/GenBank/DDBJ databases">
        <title>Genomic Encyclopedia of Type Strains, Phase III (KMG-III): the genomes of soil and plant-associated and newly described type strains.</title>
        <authorList>
            <person name="Whitman W."/>
        </authorList>
    </citation>
    <scope>NUCLEOTIDE SEQUENCE [LARGE SCALE GENOMIC DNA]</scope>
    <source>
        <strain evidence="6 7">CECT 7378</strain>
    </source>
</reference>
<dbReference type="RefSeq" id="WP_133504891.1">
    <property type="nucleotide sequence ID" value="NZ_SNXC01000015.1"/>
</dbReference>
<dbReference type="Pfam" id="PF00126">
    <property type="entry name" value="HTH_1"/>
    <property type="match status" value="1"/>
</dbReference>
<evidence type="ECO:0000259" key="5">
    <source>
        <dbReference type="PROSITE" id="PS50931"/>
    </source>
</evidence>
<dbReference type="Gene3D" id="3.40.190.290">
    <property type="match status" value="1"/>
</dbReference>
<evidence type="ECO:0000256" key="1">
    <source>
        <dbReference type="ARBA" id="ARBA00009437"/>
    </source>
</evidence>
<evidence type="ECO:0000313" key="7">
    <source>
        <dbReference type="Proteomes" id="UP000294656"/>
    </source>
</evidence>
<evidence type="ECO:0000256" key="3">
    <source>
        <dbReference type="ARBA" id="ARBA00023125"/>
    </source>
</evidence>
<dbReference type="Proteomes" id="UP000294656">
    <property type="component" value="Unassembled WGS sequence"/>
</dbReference>
<evidence type="ECO:0000313" key="6">
    <source>
        <dbReference type="EMBL" id="TDO95824.1"/>
    </source>
</evidence>
<dbReference type="InterPro" id="IPR005119">
    <property type="entry name" value="LysR_subst-bd"/>
</dbReference>
<comment type="similarity">
    <text evidence="1">Belongs to the LysR transcriptional regulatory family.</text>
</comment>
<sequence length="309" mass="34398">MESKHLIYLATVLDKGSITAAADYLNVAQPTMTRAMATLEMQVGAELFTRSRFGVRSTTVGESLAREGRVIQQLLKNAEERASFYKYGITKELRIAAGPLLCTSLAPTILDQFAVSFPDIALTVTCLNPASALEGLQNDEFDIVLAPLNPDQTINSVHRELIVPDHLGIFCSQSHPIALAANQDKAFEDFRNVEWLGLGMASPYEKQAYDMLRSLGIKATQTKIIFKNDAVMLIKMLRTGRYLATLPRFPISVMEEANELVELPVPTNRLANRDLYLWCKTEMKDQEIFQTLLNITQNVCAGHQSSQLT</sequence>
<keyword evidence="7" id="KW-1185">Reference proteome</keyword>